<dbReference type="PANTHER" id="PTHR22926">
    <property type="entry name" value="PHOSPHO-N-ACETYLMURAMOYL-PENTAPEPTIDE-TRANSFERASE"/>
    <property type="match status" value="1"/>
</dbReference>
<feature type="transmembrane region" description="Helical" evidence="9">
    <location>
        <begin position="6"/>
        <end position="24"/>
    </location>
</feature>
<evidence type="ECO:0000259" key="10">
    <source>
        <dbReference type="Pfam" id="PF02350"/>
    </source>
</evidence>
<keyword evidence="8" id="KW-0413">Isomerase</keyword>
<dbReference type="PANTHER" id="PTHR22926:SF3">
    <property type="entry name" value="UNDECAPRENYL-PHOSPHATE ALPHA-N-ACETYLGLUCOSAMINYL 1-PHOSPHATE TRANSFERASE"/>
    <property type="match status" value="1"/>
</dbReference>
<organism evidence="11 12">
    <name type="scientific">Lysobacter soli</name>
    <dbReference type="NCBI Taxonomy" id="453783"/>
    <lineage>
        <taxon>Bacteria</taxon>
        <taxon>Pseudomonadati</taxon>
        <taxon>Pseudomonadota</taxon>
        <taxon>Gammaproteobacteria</taxon>
        <taxon>Lysobacterales</taxon>
        <taxon>Lysobacteraceae</taxon>
        <taxon>Lysobacter</taxon>
    </lineage>
</organism>
<evidence type="ECO:0000256" key="7">
    <source>
        <dbReference type="PIRSR" id="PIRSR600715-1"/>
    </source>
</evidence>
<accession>A0A3D8VFW3</accession>
<dbReference type="InterPro" id="IPR003331">
    <property type="entry name" value="UDP_GlcNAc_Epimerase_2_dom"/>
</dbReference>
<dbReference type="GO" id="GO:0016780">
    <property type="term" value="F:phosphotransferase activity, for other substituted phosphate groups"/>
    <property type="evidence" value="ECO:0007669"/>
    <property type="project" value="InterPro"/>
</dbReference>
<dbReference type="AlphaFoldDB" id="A0A3D8VFW3"/>
<proteinExistence type="inferred from homology"/>
<keyword evidence="6 9" id="KW-0472">Membrane</keyword>
<dbReference type="GO" id="GO:0044038">
    <property type="term" value="P:cell wall macromolecule biosynthetic process"/>
    <property type="evidence" value="ECO:0007669"/>
    <property type="project" value="TreeGrafter"/>
</dbReference>
<dbReference type="InterPro" id="IPR000715">
    <property type="entry name" value="Glycosyl_transferase_4"/>
</dbReference>
<evidence type="ECO:0000256" key="1">
    <source>
        <dbReference type="ARBA" id="ARBA00004651"/>
    </source>
</evidence>
<reference evidence="11 12" key="1">
    <citation type="submission" date="2018-08" db="EMBL/GenBank/DDBJ databases">
        <title>Lysobacter soli KCTC 22011, whole genome shotgun sequence.</title>
        <authorList>
            <person name="Zhang X."/>
            <person name="Feng G."/>
            <person name="Zhu H."/>
        </authorList>
    </citation>
    <scope>NUCLEOTIDE SEQUENCE [LARGE SCALE GENOMIC DNA]</scope>
    <source>
        <strain evidence="11 12">KCTC 22011</strain>
    </source>
</reference>
<keyword evidence="7" id="KW-0479">Metal-binding</keyword>
<dbReference type="GO" id="GO:0046872">
    <property type="term" value="F:metal ion binding"/>
    <property type="evidence" value="ECO:0007669"/>
    <property type="project" value="UniProtKB-KW"/>
</dbReference>
<dbReference type="RefSeq" id="WP_115841719.1">
    <property type="nucleotide sequence ID" value="NZ_QTJR01000003.1"/>
</dbReference>
<feature type="domain" description="UDP-N-acetylglucosamine 2-epimerase" evidence="10">
    <location>
        <begin position="443"/>
        <end position="748"/>
    </location>
</feature>
<feature type="transmembrane region" description="Helical" evidence="9">
    <location>
        <begin position="72"/>
        <end position="89"/>
    </location>
</feature>
<feature type="binding site" evidence="7">
    <location>
        <position position="153"/>
    </location>
    <ligand>
        <name>Mg(2+)</name>
        <dbReference type="ChEBI" id="CHEBI:18420"/>
    </ligand>
</feature>
<comment type="subcellular location">
    <subcellularLocation>
        <location evidence="1">Cell membrane</location>
        <topology evidence="1">Multi-pass membrane protein</topology>
    </subcellularLocation>
</comment>
<feature type="transmembrane region" description="Helical" evidence="9">
    <location>
        <begin position="45"/>
        <end position="66"/>
    </location>
</feature>
<feature type="transmembrane region" description="Helical" evidence="9">
    <location>
        <begin position="158"/>
        <end position="176"/>
    </location>
</feature>
<dbReference type="Proteomes" id="UP000256829">
    <property type="component" value="Unassembled WGS sequence"/>
</dbReference>
<keyword evidence="4 9" id="KW-0812">Transmembrane</keyword>
<feature type="transmembrane region" description="Helical" evidence="9">
    <location>
        <begin position="182"/>
        <end position="202"/>
    </location>
</feature>
<feature type="transmembrane region" description="Helical" evidence="9">
    <location>
        <begin position="101"/>
        <end position="119"/>
    </location>
</feature>
<feature type="transmembrane region" description="Helical" evidence="9">
    <location>
        <begin position="214"/>
        <end position="234"/>
    </location>
</feature>
<keyword evidence="7" id="KW-0460">Magnesium</keyword>
<evidence type="ECO:0000256" key="5">
    <source>
        <dbReference type="ARBA" id="ARBA00022989"/>
    </source>
</evidence>
<comment type="similarity">
    <text evidence="8">Belongs to the UDP-N-acetylglucosamine 2-epimerase family.</text>
</comment>
<dbReference type="Pfam" id="PF00953">
    <property type="entry name" value="Glycos_transf_4"/>
    <property type="match status" value="1"/>
</dbReference>
<gene>
    <name evidence="11" type="ORF">DX912_06755</name>
</gene>
<comment type="caution">
    <text evidence="11">The sequence shown here is derived from an EMBL/GenBank/DDBJ whole genome shotgun (WGS) entry which is preliminary data.</text>
</comment>
<keyword evidence="2" id="KW-1003">Cell membrane</keyword>
<evidence type="ECO:0000256" key="4">
    <source>
        <dbReference type="ARBA" id="ARBA00022692"/>
    </source>
</evidence>
<dbReference type="EMBL" id="QTJR01000003">
    <property type="protein sequence ID" value="RDY68294.1"/>
    <property type="molecule type" value="Genomic_DNA"/>
</dbReference>
<protein>
    <recommendedName>
        <fullName evidence="10">UDP-N-acetylglucosamine 2-epimerase domain-containing protein</fullName>
    </recommendedName>
</protein>
<dbReference type="CDD" id="cd06853">
    <property type="entry name" value="GT_WecA_like"/>
    <property type="match status" value="1"/>
</dbReference>
<evidence type="ECO:0000256" key="3">
    <source>
        <dbReference type="ARBA" id="ARBA00022679"/>
    </source>
</evidence>
<dbReference type="GO" id="GO:0005886">
    <property type="term" value="C:plasma membrane"/>
    <property type="evidence" value="ECO:0007669"/>
    <property type="project" value="UniProtKB-SubCell"/>
</dbReference>
<dbReference type="Pfam" id="PF02350">
    <property type="entry name" value="Epimerase_2"/>
    <property type="match status" value="1"/>
</dbReference>
<dbReference type="GO" id="GO:0071555">
    <property type="term" value="P:cell wall organization"/>
    <property type="evidence" value="ECO:0007669"/>
    <property type="project" value="TreeGrafter"/>
</dbReference>
<keyword evidence="3" id="KW-0808">Transferase</keyword>
<keyword evidence="12" id="KW-1185">Reference proteome</keyword>
<sequence length="809" mass="86187">MRDPKLVAASAIALAVTLFAIFAMRPWARKIGLVDRPDARKQHRGSIPLIGGLCFFLGTLVGLSYLGYIDGFVTSLLAGGVMIVAAGALDDASNLSVTSRLLVEAGAAGLVIFMSGFYVHDLGQIVGTRHIDIGLFGIPFTIIAVIGLINAFNMMDGIDGLAASMAMVCIGAILLFDDSSWSMPGVLVMLQVLFAALIPYLFVNLGWPDGRKIFMGDAGSTLIGFILAWALIYMSHAKVGRLNPPDVLWCVALPVMDTLAVMYRRLRAGGSPFKADRQHLHHLLCDTGMPPRLVLLTMVAVAGILVLMGWSLRDMPQSLAFAAFMLVMALHVWWVPKALTKLRGRWPRSAPRPIPAPVQTQTNNHGINFLSALAGFDDHDEVRNVPERSDAPARAGIALPDVLHLADAAAEAASDINPKPPVRALCVLSDSPDAVRMAPIAQQLARDERFETTVCVAAESEQESARVLELFDLSADVKVSVPASGEDPAEMTSSALGGIKRVMTQVRPDVVVVPGDAPATLATALAAHYHHVPVVCIDGGLANTSSPRAADDPGRRIARALASLHVASGQSAGRQLVAEGVPAHRVLVTGNAAPDALRSALERLQPEHGMGLALAERFAALRDNAPLVLMLGHECEEAHATLMCNALTQIAREHPGVDVVCAIGPVFLDENTPDNLHRIDAPDYLAALFLLRRARLAFVGPSLYAEAMALEIPLLSLEPPPVEAQGRVHLMVHDAQAIAGHVSRLLDEAWLPPRRVAPSDSNRIPELSDADVRVADALAGLRPVTHATTPSRDAGSPNQVAIRSAWGAS</sequence>
<feature type="transmembrane region" description="Helical" evidence="9">
    <location>
        <begin position="318"/>
        <end position="335"/>
    </location>
</feature>
<evidence type="ECO:0000256" key="8">
    <source>
        <dbReference type="RuleBase" id="RU003513"/>
    </source>
</evidence>
<dbReference type="GO" id="GO:0016853">
    <property type="term" value="F:isomerase activity"/>
    <property type="evidence" value="ECO:0007669"/>
    <property type="project" value="UniProtKB-KW"/>
</dbReference>
<comment type="cofactor">
    <cofactor evidence="7">
        <name>Mg(2+)</name>
        <dbReference type="ChEBI" id="CHEBI:18420"/>
    </cofactor>
</comment>
<evidence type="ECO:0000313" key="11">
    <source>
        <dbReference type="EMBL" id="RDY68294.1"/>
    </source>
</evidence>
<feature type="binding site" evidence="7">
    <location>
        <position position="217"/>
    </location>
    <ligand>
        <name>Mg(2+)</name>
        <dbReference type="ChEBI" id="CHEBI:18420"/>
    </ligand>
</feature>
<keyword evidence="5 9" id="KW-1133">Transmembrane helix</keyword>
<evidence type="ECO:0000256" key="2">
    <source>
        <dbReference type="ARBA" id="ARBA00022475"/>
    </source>
</evidence>
<evidence type="ECO:0000256" key="6">
    <source>
        <dbReference type="ARBA" id="ARBA00023136"/>
    </source>
</evidence>
<name>A0A3D8VFW3_9GAMM</name>
<feature type="transmembrane region" description="Helical" evidence="9">
    <location>
        <begin position="131"/>
        <end position="151"/>
    </location>
</feature>
<dbReference type="Gene3D" id="3.40.50.2000">
    <property type="entry name" value="Glycogen Phosphorylase B"/>
    <property type="match status" value="2"/>
</dbReference>
<dbReference type="GO" id="GO:0009103">
    <property type="term" value="P:lipopolysaccharide biosynthetic process"/>
    <property type="evidence" value="ECO:0007669"/>
    <property type="project" value="TreeGrafter"/>
</dbReference>
<dbReference type="SUPFAM" id="SSF53756">
    <property type="entry name" value="UDP-Glycosyltransferase/glycogen phosphorylase"/>
    <property type="match status" value="1"/>
</dbReference>
<evidence type="ECO:0000256" key="9">
    <source>
        <dbReference type="SAM" id="Phobius"/>
    </source>
</evidence>
<feature type="transmembrane region" description="Helical" evidence="9">
    <location>
        <begin position="293"/>
        <end position="312"/>
    </location>
</feature>
<evidence type="ECO:0000313" key="12">
    <source>
        <dbReference type="Proteomes" id="UP000256829"/>
    </source>
</evidence>